<dbReference type="EMBL" id="IACN01032076">
    <property type="protein sequence ID" value="LAB51348.1"/>
    <property type="molecule type" value="Transcribed_RNA"/>
</dbReference>
<accession>A0A2D4P1E5</accession>
<sequence length="101" mass="11890">MQNEEKSLSPFKECGKSKGTLIKIMLYMTIWSTCQYYWKTENIRDCRDVNNPCHTLIALFDQFQDSGCGFESFHYEMALCMHKIEDLYKTPSIVEVQICKN</sequence>
<dbReference type="AlphaFoldDB" id="A0A2D4P1E5"/>
<reference evidence="1" key="1">
    <citation type="submission" date="2017-07" db="EMBL/GenBank/DDBJ databases">
        <authorList>
            <person name="Mikheyev A."/>
            <person name="Grau M."/>
        </authorList>
    </citation>
    <scope>NUCLEOTIDE SEQUENCE</scope>
    <source>
        <tissue evidence="1">Venom_gland</tissue>
    </source>
</reference>
<name>A0A2D4P1E5_MICSU</name>
<proteinExistence type="predicted"/>
<reference evidence="1" key="2">
    <citation type="submission" date="2017-11" db="EMBL/GenBank/DDBJ databases">
        <title>Coralsnake Venomics: Analyses of Venom Gland Transcriptomes and Proteomes of Six Brazilian Taxa.</title>
        <authorList>
            <person name="Aird S.D."/>
            <person name="Jorge da Silva N."/>
            <person name="Qiu L."/>
            <person name="Villar-Briones A."/>
            <person name="Aparecida-Saddi V."/>
            <person name="Campos-Telles M.P."/>
            <person name="Grau M."/>
            <person name="Mikheyev A.S."/>
        </authorList>
    </citation>
    <scope>NUCLEOTIDE SEQUENCE</scope>
    <source>
        <tissue evidence="1">Venom_gland</tissue>
    </source>
</reference>
<protein>
    <submittedName>
        <fullName evidence="1">Uncharacterized protein</fullName>
    </submittedName>
</protein>
<evidence type="ECO:0000313" key="1">
    <source>
        <dbReference type="EMBL" id="LAB51348.1"/>
    </source>
</evidence>
<organism evidence="1">
    <name type="scientific">Micrurus surinamensis</name>
    <name type="common">Surinam coral snake</name>
    <dbReference type="NCBI Taxonomy" id="129470"/>
    <lineage>
        <taxon>Eukaryota</taxon>
        <taxon>Metazoa</taxon>
        <taxon>Chordata</taxon>
        <taxon>Craniata</taxon>
        <taxon>Vertebrata</taxon>
        <taxon>Euteleostomi</taxon>
        <taxon>Lepidosauria</taxon>
        <taxon>Squamata</taxon>
        <taxon>Bifurcata</taxon>
        <taxon>Unidentata</taxon>
        <taxon>Episquamata</taxon>
        <taxon>Toxicofera</taxon>
        <taxon>Serpentes</taxon>
        <taxon>Colubroidea</taxon>
        <taxon>Elapidae</taxon>
        <taxon>Elapinae</taxon>
        <taxon>Micrurus</taxon>
    </lineage>
</organism>